<evidence type="ECO:0000259" key="1">
    <source>
        <dbReference type="PROSITE" id="PS50853"/>
    </source>
</evidence>
<dbReference type="InterPro" id="IPR003961">
    <property type="entry name" value="FN3_dom"/>
</dbReference>
<dbReference type="PROSITE" id="PS50853">
    <property type="entry name" value="FN3"/>
    <property type="match status" value="1"/>
</dbReference>
<dbReference type="EMBL" id="GEBQ01001169">
    <property type="protein sequence ID" value="JAT38808.1"/>
    <property type="molecule type" value="Transcribed_RNA"/>
</dbReference>
<dbReference type="SUPFAM" id="SSF49265">
    <property type="entry name" value="Fibronectin type III"/>
    <property type="match status" value="1"/>
</dbReference>
<organism evidence="2">
    <name type="scientific">Graphocephala atropunctata</name>
    <dbReference type="NCBI Taxonomy" id="36148"/>
    <lineage>
        <taxon>Eukaryota</taxon>
        <taxon>Metazoa</taxon>
        <taxon>Ecdysozoa</taxon>
        <taxon>Arthropoda</taxon>
        <taxon>Hexapoda</taxon>
        <taxon>Insecta</taxon>
        <taxon>Pterygota</taxon>
        <taxon>Neoptera</taxon>
        <taxon>Paraneoptera</taxon>
        <taxon>Hemiptera</taxon>
        <taxon>Auchenorrhyncha</taxon>
        <taxon>Membracoidea</taxon>
        <taxon>Cicadellidae</taxon>
        <taxon>Cicadellinae</taxon>
        <taxon>Cicadellini</taxon>
        <taxon>Graphocephala</taxon>
    </lineage>
</organism>
<feature type="non-terminal residue" evidence="2">
    <location>
        <position position="1"/>
    </location>
</feature>
<dbReference type="InterPro" id="IPR036116">
    <property type="entry name" value="FN3_sf"/>
</dbReference>
<reference evidence="2" key="1">
    <citation type="submission" date="2015-11" db="EMBL/GenBank/DDBJ databases">
        <title>De novo transcriptome assembly of four potential Pierce s Disease insect vectors from Arizona vineyards.</title>
        <authorList>
            <person name="Tassone E.E."/>
        </authorList>
    </citation>
    <scope>NUCLEOTIDE SEQUENCE</scope>
</reference>
<evidence type="ECO:0000313" key="2">
    <source>
        <dbReference type="EMBL" id="JAT38808.1"/>
    </source>
</evidence>
<proteinExistence type="predicted"/>
<accession>A0A1B6MSC0</accession>
<dbReference type="InterPro" id="IPR013783">
    <property type="entry name" value="Ig-like_fold"/>
</dbReference>
<feature type="non-terminal residue" evidence="2">
    <location>
        <position position="117"/>
    </location>
</feature>
<protein>
    <recommendedName>
        <fullName evidence="1">Fibronectin type-III domain-containing protein</fullName>
    </recommendedName>
</protein>
<dbReference type="AlphaFoldDB" id="A0A1B6MSC0"/>
<dbReference type="Pfam" id="PF00041">
    <property type="entry name" value="fn3"/>
    <property type="match status" value="1"/>
</dbReference>
<name>A0A1B6MSC0_9HEMI</name>
<dbReference type="Gene3D" id="2.60.40.10">
    <property type="entry name" value="Immunoglobulins"/>
    <property type="match status" value="1"/>
</dbReference>
<dbReference type="CDD" id="cd00063">
    <property type="entry name" value="FN3"/>
    <property type="match status" value="1"/>
</dbReference>
<gene>
    <name evidence="2" type="ORF">g.52402</name>
</gene>
<feature type="domain" description="Fibronectin type-III" evidence="1">
    <location>
        <begin position="19"/>
        <end position="113"/>
    </location>
</feature>
<sequence length="117" mass="13847">GSTTVSTRTIPTDIEINETVQYLKVQNKTASYLYVTWQVPKLGENCVERYHVRLEDSIVSQYNFTNLTSFKFSNLKPCKRYVIYVLPHFYNHQHHLDLQRRPWRKVEVSTPAEDNVI</sequence>